<feature type="transmembrane region" description="Helical" evidence="1">
    <location>
        <begin position="29"/>
        <end position="47"/>
    </location>
</feature>
<evidence type="ECO:0000313" key="2">
    <source>
        <dbReference type="EMBL" id="GGK78288.1"/>
    </source>
</evidence>
<dbReference type="Proteomes" id="UP000614221">
    <property type="component" value="Unassembled WGS sequence"/>
</dbReference>
<dbReference type="EMBL" id="BMPD01000006">
    <property type="protein sequence ID" value="GGK78288.1"/>
    <property type="molecule type" value="Genomic_DNA"/>
</dbReference>
<sequence>MSPTKSLVFALFCGLAVGGLVYRFLLPDWFFALGIAAVYAGSVYFYFSFDIPLLEEHITFRKHPHRLGHAVGMFGLSISPVALIEYVDLQGPEVVGVPSGSLVWLPTFSWCHSLKAKSNIGNSDRPVPYP</sequence>
<organism evidence="2 3">
    <name type="scientific">Haloarcula sebkhae</name>
    <dbReference type="NCBI Taxonomy" id="932660"/>
    <lineage>
        <taxon>Archaea</taxon>
        <taxon>Methanobacteriati</taxon>
        <taxon>Methanobacteriota</taxon>
        <taxon>Stenosarchaea group</taxon>
        <taxon>Halobacteria</taxon>
        <taxon>Halobacteriales</taxon>
        <taxon>Haloarculaceae</taxon>
        <taxon>Haloarcula</taxon>
    </lineage>
</organism>
<reference evidence="2" key="1">
    <citation type="journal article" date="2014" name="Int. J. Syst. Evol. Microbiol.">
        <title>Complete genome sequence of Corynebacterium casei LMG S-19264T (=DSM 44701T), isolated from a smear-ripened cheese.</title>
        <authorList>
            <consortium name="US DOE Joint Genome Institute (JGI-PGF)"/>
            <person name="Walter F."/>
            <person name="Albersmeier A."/>
            <person name="Kalinowski J."/>
            <person name="Ruckert C."/>
        </authorList>
    </citation>
    <scope>NUCLEOTIDE SEQUENCE</scope>
    <source>
        <strain evidence="2">JCM 19018</strain>
    </source>
</reference>
<gene>
    <name evidence="2" type="ORF">GCM10009067_33430</name>
</gene>
<name>A0A830EUZ3_9EURY</name>
<proteinExistence type="predicted"/>
<evidence type="ECO:0000256" key="1">
    <source>
        <dbReference type="SAM" id="Phobius"/>
    </source>
</evidence>
<evidence type="ECO:0000313" key="3">
    <source>
        <dbReference type="Proteomes" id="UP000614221"/>
    </source>
</evidence>
<protein>
    <submittedName>
        <fullName evidence="2">Uncharacterized protein</fullName>
    </submittedName>
</protein>
<reference evidence="2" key="2">
    <citation type="submission" date="2020-09" db="EMBL/GenBank/DDBJ databases">
        <authorList>
            <person name="Sun Q."/>
            <person name="Ohkuma M."/>
        </authorList>
    </citation>
    <scope>NUCLEOTIDE SEQUENCE</scope>
    <source>
        <strain evidence="2">JCM 19018</strain>
    </source>
</reference>
<keyword evidence="1" id="KW-1133">Transmembrane helix</keyword>
<accession>A0A830EUZ3</accession>
<keyword evidence="1" id="KW-0472">Membrane</keyword>
<keyword evidence="1" id="KW-0812">Transmembrane</keyword>
<comment type="caution">
    <text evidence="2">The sequence shown here is derived from an EMBL/GenBank/DDBJ whole genome shotgun (WGS) entry which is preliminary data.</text>
</comment>
<dbReference type="AlphaFoldDB" id="A0A830EUZ3"/>